<evidence type="ECO:0000313" key="1">
    <source>
        <dbReference type="EMBL" id="MDP8186496.1"/>
    </source>
</evidence>
<name>A0AAW8CLI9_9PAST</name>
<dbReference type="AlphaFoldDB" id="A0AAW8CLI9"/>
<dbReference type="InterPro" id="IPR027375">
    <property type="entry name" value="DKNYY"/>
</dbReference>
<dbReference type="RefSeq" id="WP_211597171.1">
    <property type="nucleotide sequence ID" value="NZ_JAGRQI010000003.1"/>
</dbReference>
<comment type="caution">
    <text evidence="1">The sequence shown here is derived from an EMBL/GenBank/DDBJ whole genome shotgun (WGS) entry which is preliminary data.</text>
</comment>
<dbReference type="Proteomes" id="UP001230466">
    <property type="component" value="Unassembled WGS sequence"/>
</dbReference>
<evidence type="ECO:0000313" key="2">
    <source>
        <dbReference type="Proteomes" id="UP001230466"/>
    </source>
</evidence>
<accession>A0AAW8CLI9</accession>
<reference evidence="1" key="1">
    <citation type="journal article" date="2023" name="Front. Microbiol.">
        <title>Phylogeography and host specificity of Pasteurellaceae pathogenic to sea-farmed fish in the north-east Atlantic.</title>
        <authorList>
            <person name="Gulla S."/>
            <person name="Colquhoun D.J."/>
            <person name="Olsen A.B."/>
            <person name="Spilsberg B."/>
            <person name="Lagesen K."/>
            <person name="Aakesson C.P."/>
            <person name="Strom S."/>
            <person name="Manji F."/>
            <person name="Birkbeck T.H."/>
            <person name="Nilsen H.K."/>
        </authorList>
    </citation>
    <scope>NUCLEOTIDE SEQUENCE</scope>
    <source>
        <strain evidence="1">VIB1234</strain>
    </source>
</reference>
<dbReference type="Pfam" id="PF13644">
    <property type="entry name" value="DKNYY"/>
    <property type="match status" value="1"/>
</dbReference>
<dbReference type="EMBL" id="JASAYJ010000003">
    <property type="protein sequence ID" value="MDP8186496.1"/>
    <property type="molecule type" value="Genomic_DNA"/>
</dbReference>
<sequence length="199" mass="23206">MMWKKLTEYPNEKVIDKEFNKIIYWEIQDGKIVHQKRILRSADIETFEIYQSSDTVFIARDKNNIYHAWSKLSKVDRDSFVALGNGYWKDKNVAYIENETSLTQLKGLDAQDFCVLGNGFAYDKNFAYYFGRVIKSCSDPQTLTLVNADDYFAMDSENIFYESGVLKGADKETWKLLGNGFSRDKKSVFFAIKNYHELI</sequence>
<organism evidence="1 2">
    <name type="scientific">Pasteurella atlantica</name>
    <dbReference type="NCBI Taxonomy" id="2827233"/>
    <lineage>
        <taxon>Bacteria</taxon>
        <taxon>Pseudomonadati</taxon>
        <taxon>Pseudomonadota</taxon>
        <taxon>Gammaproteobacteria</taxon>
        <taxon>Pasteurellales</taxon>
        <taxon>Pasteurellaceae</taxon>
        <taxon>Pasteurella</taxon>
    </lineage>
</organism>
<proteinExistence type="predicted"/>
<protein>
    <submittedName>
        <fullName evidence="1">DKNYY domain-containing protein</fullName>
    </submittedName>
</protein>
<gene>
    <name evidence="1" type="ORF">QJU78_01685</name>
</gene>